<dbReference type="InterPro" id="IPR042171">
    <property type="entry name" value="Acyl-CoA_hotdog"/>
</dbReference>
<dbReference type="OrthoDB" id="9781019at2"/>
<evidence type="ECO:0000259" key="9">
    <source>
        <dbReference type="Pfam" id="PF02551"/>
    </source>
</evidence>
<dbReference type="Pfam" id="PF13622">
    <property type="entry name" value="4HBT_3"/>
    <property type="match status" value="1"/>
</dbReference>
<evidence type="ECO:0000313" key="12">
    <source>
        <dbReference type="Proteomes" id="UP000193963"/>
    </source>
</evidence>
<dbReference type="SUPFAM" id="SSF54637">
    <property type="entry name" value="Thioesterase/thiol ester dehydrase-isomerase"/>
    <property type="match status" value="2"/>
</dbReference>
<dbReference type="InterPro" id="IPR029069">
    <property type="entry name" value="HotDog_dom_sf"/>
</dbReference>
<evidence type="ECO:0000256" key="6">
    <source>
        <dbReference type="ARBA" id="ARBA00050943"/>
    </source>
</evidence>
<dbReference type="CDD" id="cd03445">
    <property type="entry name" value="Thioesterase_II_repeat2"/>
    <property type="match status" value="1"/>
</dbReference>
<evidence type="ECO:0000256" key="8">
    <source>
        <dbReference type="ARBA" id="ARBA00079653"/>
    </source>
</evidence>
<dbReference type="PANTHER" id="PTHR11066">
    <property type="entry name" value="ACYL-COA THIOESTERASE"/>
    <property type="match status" value="1"/>
</dbReference>
<dbReference type="EC" id="3.1.2.20" evidence="5"/>
<dbReference type="Pfam" id="PF02551">
    <property type="entry name" value="Acyl_CoA_thio"/>
    <property type="match status" value="1"/>
</dbReference>
<dbReference type="Proteomes" id="UP000193963">
    <property type="component" value="Unassembled WGS sequence"/>
</dbReference>
<evidence type="ECO:0000259" key="10">
    <source>
        <dbReference type="Pfam" id="PF13622"/>
    </source>
</evidence>
<dbReference type="InterPro" id="IPR003703">
    <property type="entry name" value="Acyl_CoA_thio"/>
</dbReference>
<dbReference type="InterPro" id="IPR049449">
    <property type="entry name" value="TesB_ACOT8-like_N"/>
</dbReference>
<reference evidence="11 12" key="1">
    <citation type="submission" date="2017-03" db="EMBL/GenBank/DDBJ databases">
        <authorList>
            <person name="Afonso C.L."/>
            <person name="Miller P.J."/>
            <person name="Scott M.A."/>
            <person name="Spackman E."/>
            <person name="Goraichik I."/>
            <person name="Dimitrov K.M."/>
            <person name="Suarez D.L."/>
            <person name="Swayne D.E."/>
        </authorList>
    </citation>
    <scope>NUCLEOTIDE SEQUENCE [LARGE SCALE GENOMIC DNA]</scope>
    <source>
        <strain evidence="11 12">CECT 7751</strain>
    </source>
</reference>
<evidence type="ECO:0000313" key="11">
    <source>
        <dbReference type="EMBL" id="SLN35084.1"/>
    </source>
</evidence>
<comment type="subunit">
    <text evidence="2">Homotetramer.</text>
</comment>
<keyword evidence="4" id="KW-0443">Lipid metabolism</keyword>
<dbReference type="GO" id="GO:0009062">
    <property type="term" value="P:fatty acid catabolic process"/>
    <property type="evidence" value="ECO:0007669"/>
    <property type="project" value="TreeGrafter"/>
</dbReference>
<evidence type="ECO:0000256" key="4">
    <source>
        <dbReference type="ARBA" id="ARBA00023098"/>
    </source>
</evidence>
<dbReference type="GO" id="GO:0006637">
    <property type="term" value="P:acyl-CoA metabolic process"/>
    <property type="evidence" value="ECO:0007669"/>
    <property type="project" value="InterPro"/>
</dbReference>
<dbReference type="Gene3D" id="2.40.160.210">
    <property type="entry name" value="Acyl-CoA thioesterase, double hotdog domain"/>
    <property type="match status" value="1"/>
</dbReference>
<dbReference type="GO" id="GO:0047617">
    <property type="term" value="F:fatty acyl-CoA hydrolase activity"/>
    <property type="evidence" value="ECO:0007669"/>
    <property type="project" value="UniProtKB-EC"/>
</dbReference>
<dbReference type="InterPro" id="IPR025652">
    <property type="entry name" value="TesB_C"/>
</dbReference>
<dbReference type="EMBL" id="FWFN01000003">
    <property type="protein sequence ID" value="SLN35084.1"/>
    <property type="molecule type" value="Genomic_DNA"/>
</dbReference>
<gene>
    <name evidence="11" type="primary">tesB</name>
    <name evidence="11" type="ORF">PSM7751_01463</name>
</gene>
<dbReference type="PANTHER" id="PTHR11066:SF34">
    <property type="entry name" value="ACYL-COENZYME A THIOESTERASE 8"/>
    <property type="match status" value="1"/>
</dbReference>
<feature type="domain" description="Acyl-CoA thioesterase-like N-terminal HotDog" evidence="10">
    <location>
        <begin position="45"/>
        <end position="121"/>
    </location>
</feature>
<proteinExistence type="inferred from homology"/>
<comment type="catalytic activity">
    <reaction evidence="6">
        <text>a fatty acyl-CoA + H2O = a fatty acid + CoA + H(+)</text>
        <dbReference type="Rhea" id="RHEA:16781"/>
        <dbReference type="ChEBI" id="CHEBI:15377"/>
        <dbReference type="ChEBI" id="CHEBI:15378"/>
        <dbReference type="ChEBI" id="CHEBI:28868"/>
        <dbReference type="ChEBI" id="CHEBI:57287"/>
        <dbReference type="ChEBI" id="CHEBI:77636"/>
        <dbReference type="EC" id="3.1.2.20"/>
    </reaction>
    <physiologicalReaction direction="left-to-right" evidence="6">
        <dbReference type="Rhea" id="RHEA:16782"/>
    </physiologicalReaction>
</comment>
<organism evidence="11 12">
    <name type="scientific">Pseudooceanicola marinus</name>
    <dbReference type="NCBI Taxonomy" id="396013"/>
    <lineage>
        <taxon>Bacteria</taxon>
        <taxon>Pseudomonadati</taxon>
        <taxon>Pseudomonadota</taxon>
        <taxon>Alphaproteobacteria</taxon>
        <taxon>Rhodobacterales</taxon>
        <taxon>Paracoccaceae</taxon>
        <taxon>Pseudooceanicola</taxon>
    </lineage>
</organism>
<feature type="domain" description="Acyl-CoA thioesterase 2 C-terminal" evidence="9">
    <location>
        <begin position="168"/>
        <end position="294"/>
    </location>
</feature>
<evidence type="ECO:0000256" key="7">
    <source>
        <dbReference type="ARBA" id="ARBA00071120"/>
    </source>
</evidence>
<comment type="similarity">
    <text evidence="1">Belongs to the C/M/P thioester hydrolase family.</text>
</comment>
<keyword evidence="3 11" id="KW-0378">Hydrolase</keyword>
<dbReference type="RefSeq" id="WP_085887359.1">
    <property type="nucleotide sequence ID" value="NZ_FWFN01000003.1"/>
</dbReference>
<name>A0A1X6YY25_9RHOB</name>
<dbReference type="AlphaFoldDB" id="A0A1X6YY25"/>
<evidence type="ECO:0000256" key="5">
    <source>
        <dbReference type="ARBA" id="ARBA00038894"/>
    </source>
</evidence>
<dbReference type="CDD" id="cd03444">
    <property type="entry name" value="Thioesterase_II_repeat1"/>
    <property type="match status" value="1"/>
</dbReference>
<keyword evidence="12" id="KW-1185">Reference proteome</keyword>
<dbReference type="FunFam" id="2.40.160.210:FF:000001">
    <property type="entry name" value="Acyl-CoA thioesterase II"/>
    <property type="match status" value="1"/>
</dbReference>
<evidence type="ECO:0000256" key="2">
    <source>
        <dbReference type="ARBA" id="ARBA00011881"/>
    </source>
</evidence>
<accession>A0A1X6YY25</accession>
<protein>
    <recommendedName>
        <fullName evidence="7">Acyl-CoA thioesterase 2</fullName>
        <ecNumber evidence="5">3.1.2.20</ecNumber>
    </recommendedName>
    <alternativeName>
        <fullName evidence="8">Thioesterase II</fullName>
    </alternativeName>
</protein>
<sequence length="299" mass="33318">MTQTPSQPDSLSDGPEADILTPILDVERIEDDYYRGIATPGGRGRSFGGQVIAQALMSATRTVEAGRANHSLHAYFLRPGKADEPVLYRVARDMDGRSFSNRRVVAVQNGKPILNLTASFQVESEGLAHEDAFPDDIPDPEELENELQLAERHPGAVAPEVMEFLRLNRPVEVRPVGPTPPFDMTPRRGVQYRWMRTRFPLCDDPIIHRAALAYTSDLGLIQGALTAHGRAWLDEGAKVASLDHALWIHGDFRMDDWLLYCIQSPWTGSARGMALGQVYTRDRRLVASVAQEGMMRFPD</sequence>
<evidence type="ECO:0000256" key="3">
    <source>
        <dbReference type="ARBA" id="ARBA00022801"/>
    </source>
</evidence>
<evidence type="ECO:0000256" key="1">
    <source>
        <dbReference type="ARBA" id="ARBA00006538"/>
    </source>
</evidence>